<dbReference type="Proteomes" id="UP000309676">
    <property type="component" value="Unassembled WGS sequence"/>
</dbReference>
<evidence type="ECO:0000313" key="1">
    <source>
        <dbReference type="EMBL" id="TLS53643.1"/>
    </source>
</evidence>
<proteinExistence type="predicted"/>
<dbReference type="EMBL" id="VCIW01000002">
    <property type="protein sequence ID" value="TLS53643.1"/>
    <property type="molecule type" value="Genomic_DNA"/>
</dbReference>
<accession>A0A5R9GKT7</accession>
<sequence>MRTEQQIKRKLNDLAMQKRTLESRLEGDAAKDASSSAQLERLEDSILLLEWVLNEPTGKYHV</sequence>
<keyword evidence="2" id="KW-1185">Reference proteome</keyword>
<name>A0A5R9GKT7_9BACL</name>
<organism evidence="1 2">
    <name type="scientific">Paenibacillus antri</name>
    <dbReference type="NCBI Taxonomy" id="2582848"/>
    <lineage>
        <taxon>Bacteria</taxon>
        <taxon>Bacillati</taxon>
        <taxon>Bacillota</taxon>
        <taxon>Bacilli</taxon>
        <taxon>Bacillales</taxon>
        <taxon>Paenibacillaceae</taxon>
        <taxon>Paenibacillus</taxon>
    </lineage>
</organism>
<dbReference type="OrthoDB" id="2647092at2"/>
<dbReference type="AlphaFoldDB" id="A0A5R9GKT7"/>
<protein>
    <submittedName>
        <fullName evidence="1">Uncharacterized protein</fullName>
    </submittedName>
</protein>
<reference evidence="1 2" key="1">
    <citation type="submission" date="2019-05" db="EMBL/GenBank/DDBJ databases">
        <authorList>
            <person name="Narsing Rao M.P."/>
            <person name="Li W.J."/>
        </authorList>
    </citation>
    <scope>NUCLEOTIDE SEQUENCE [LARGE SCALE GENOMIC DNA]</scope>
    <source>
        <strain evidence="1 2">SYSU_K30003</strain>
    </source>
</reference>
<evidence type="ECO:0000313" key="2">
    <source>
        <dbReference type="Proteomes" id="UP000309676"/>
    </source>
</evidence>
<gene>
    <name evidence="1" type="ORF">FE782_05060</name>
</gene>
<dbReference type="RefSeq" id="WP_138192961.1">
    <property type="nucleotide sequence ID" value="NZ_VCIW01000002.1"/>
</dbReference>
<comment type="caution">
    <text evidence="1">The sequence shown here is derived from an EMBL/GenBank/DDBJ whole genome shotgun (WGS) entry which is preliminary data.</text>
</comment>